<evidence type="ECO:0000313" key="5">
    <source>
        <dbReference type="Proteomes" id="UP000654075"/>
    </source>
</evidence>
<sequence length="239" mass="26147">QPGDVLIVGLTGSIGMGKSTVSTWMKELGVPVSDADAAVHELYAPGGAAVEPIRKALGDDVLGEDGGISRAALSTMVVGEANKAKLQRLEAIVHPLVEKLRDDFIVEARRRGELVCVLDIPLLFEKQLESCCDLVVVVSAPADKQRSRVLARPNMSPEKFEAILSKQVPDAEKRLRADRVLDTGASAEATRMQVVSFVEECRQMVTRQRQEQAGQRQRFFFSGALLVGAVGFLMMYRRR</sequence>
<dbReference type="OMA" id="CQMDIEQ"/>
<dbReference type="InterPro" id="IPR001977">
    <property type="entry name" value="Depp_CoAkinase"/>
</dbReference>
<evidence type="ECO:0000313" key="4">
    <source>
        <dbReference type="EMBL" id="CAE8626669.1"/>
    </source>
</evidence>
<evidence type="ECO:0008006" key="6">
    <source>
        <dbReference type="Google" id="ProtNLM"/>
    </source>
</evidence>
<dbReference type="InterPro" id="IPR027417">
    <property type="entry name" value="P-loop_NTPase"/>
</dbReference>
<organism evidence="4 5">
    <name type="scientific">Polarella glacialis</name>
    <name type="common">Dinoflagellate</name>
    <dbReference type="NCBI Taxonomy" id="89957"/>
    <lineage>
        <taxon>Eukaryota</taxon>
        <taxon>Sar</taxon>
        <taxon>Alveolata</taxon>
        <taxon>Dinophyceae</taxon>
        <taxon>Suessiales</taxon>
        <taxon>Suessiaceae</taxon>
        <taxon>Polarella</taxon>
    </lineage>
</organism>
<keyword evidence="3" id="KW-0472">Membrane</keyword>
<dbReference type="PANTHER" id="PTHR10695:SF46">
    <property type="entry name" value="BIFUNCTIONAL COENZYME A SYNTHASE-RELATED"/>
    <property type="match status" value="1"/>
</dbReference>
<comment type="caution">
    <text evidence="4">The sequence shown here is derived from an EMBL/GenBank/DDBJ whole genome shotgun (WGS) entry which is preliminary data.</text>
</comment>
<evidence type="ECO:0000256" key="2">
    <source>
        <dbReference type="ARBA" id="ARBA00022840"/>
    </source>
</evidence>
<feature type="non-terminal residue" evidence="4">
    <location>
        <position position="1"/>
    </location>
</feature>
<protein>
    <recommendedName>
        <fullName evidence="6">Dephospho-CoA kinase</fullName>
    </recommendedName>
</protein>
<keyword evidence="5" id="KW-1185">Reference proteome</keyword>
<dbReference type="PANTHER" id="PTHR10695">
    <property type="entry name" value="DEPHOSPHO-COA KINASE-RELATED"/>
    <property type="match status" value="1"/>
</dbReference>
<dbReference type="GO" id="GO:0015937">
    <property type="term" value="P:coenzyme A biosynthetic process"/>
    <property type="evidence" value="ECO:0007669"/>
    <property type="project" value="InterPro"/>
</dbReference>
<dbReference type="NCBIfam" id="TIGR00152">
    <property type="entry name" value="dephospho-CoA kinase"/>
    <property type="match status" value="1"/>
</dbReference>
<evidence type="ECO:0000256" key="1">
    <source>
        <dbReference type="ARBA" id="ARBA00022741"/>
    </source>
</evidence>
<accession>A0A813GJQ4</accession>
<keyword evidence="1" id="KW-0547">Nucleotide-binding</keyword>
<dbReference type="Proteomes" id="UP000654075">
    <property type="component" value="Unassembled WGS sequence"/>
</dbReference>
<dbReference type="AlphaFoldDB" id="A0A813GJQ4"/>
<name>A0A813GJQ4_POLGL</name>
<reference evidence="4" key="1">
    <citation type="submission" date="2021-02" db="EMBL/GenBank/DDBJ databases">
        <authorList>
            <person name="Dougan E. K."/>
            <person name="Rhodes N."/>
            <person name="Thang M."/>
            <person name="Chan C."/>
        </authorList>
    </citation>
    <scope>NUCLEOTIDE SEQUENCE</scope>
</reference>
<dbReference type="EMBL" id="CAJNNV010029005">
    <property type="protein sequence ID" value="CAE8626669.1"/>
    <property type="molecule type" value="Genomic_DNA"/>
</dbReference>
<dbReference type="GO" id="GO:0004140">
    <property type="term" value="F:dephospho-CoA kinase activity"/>
    <property type="evidence" value="ECO:0007669"/>
    <property type="project" value="InterPro"/>
</dbReference>
<keyword evidence="2" id="KW-0067">ATP-binding</keyword>
<dbReference type="GO" id="GO:0005524">
    <property type="term" value="F:ATP binding"/>
    <property type="evidence" value="ECO:0007669"/>
    <property type="project" value="UniProtKB-KW"/>
</dbReference>
<gene>
    <name evidence="4" type="ORF">PGLA1383_LOCUS43570</name>
</gene>
<dbReference type="Pfam" id="PF01121">
    <property type="entry name" value="CoaE"/>
    <property type="match status" value="1"/>
</dbReference>
<dbReference type="OrthoDB" id="247245at2759"/>
<keyword evidence="3" id="KW-1133">Transmembrane helix</keyword>
<feature type="transmembrane region" description="Helical" evidence="3">
    <location>
        <begin position="219"/>
        <end position="236"/>
    </location>
</feature>
<dbReference type="HAMAP" id="MF_00376">
    <property type="entry name" value="Dephospho_CoA_kinase"/>
    <property type="match status" value="1"/>
</dbReference>
<dbReference type="CDD" id="cd02022">
    <property type="entry name" value="DPCK"/>
    <property type="match status" value="1"/>
</dbReference>
<evidence type="ECO:0000256" key="3">
    <source>
        <dbReference type="SAM" id="Phobius"/>
    </source>
</evidence>
<dbReference type="PROSITE" id="PS51219">
    <property type="entry name" value="DPCK"/>
    <property type="match status" value="1"/>
</dbReference>
<dbReference type="Gene3D" id="3.40.50.300">
    <property type="entry name" value="P-loop containing nucleotide triphosphate hydrolases"/>
    <property type="match status" value="1"/>
</dbReference>
<keyword evidence="3" id="KW-0812">Transmembrane</keyword>
<dbReference type="SUPFAM" id="SSF52540">
    <property type="entry name" value="P-loop containing nucleoside triphosphate hydrolases"/>
    <property type="match status" value="1"/>
</dbReference>
<proteinExistence type="inferred from homology"/>